<dbReference type="Proteomes" id="UP000701341">
    <property type="component" value="Unassembled WGS sequence"/>
</dbReference>
<dbReference type="OrthoDB" id="427960at2759"/>
<name>A0A9P5GHU4_PENCR</name>
<protein>
    <submittedName>
        <fullName evidence="2">Uncharacterized protein</fullName>
    </submittedName>
</protein>
<accession>A0A9P5GHU4</accession>
<dbReference type="EMBL" id="JAAOZQ010000042">
    <property type="protein sequence ID" value="KAF7523684.1"/>
    <property type="molecule type" value="Genomic_DNA"/>
</dbReference>
<feature type="compositionally biased region" description="Low complexity" evidence="1">
    <location>
        <begin position="197"/>
        <end position="213"/>
    </location>
</feature>
<proteinExistence type="predicted"/>
<sequence>MAGSSSPAGKPEKTMSSNLLTMKFMQRAAAAKETQSPSSDASPHNSKRPRLSTEAESPRTSDMEAIAAALAAEEEKRQQAVARAAAEAGETHWVLDVPATPQSTQQPMVLAADSLDADDDTYSGGRRAYGNFKRKERKPQTTPRKEGDDDEEDDYDEDEDIINPSNPQEVSKMMEKARLKAEAKARANTRQTKLSELTSISGSGRGSLLGAPSSDKKKKKKKRKSY</sequence>
<feature type="compositionally biased region" description="Low complexity" evidence="1">
    <location>
        <begin position="79"/>
        <end position="88"/>
    </location>
</feature>
<evidence type="ECO:0000256" key="1">
    <source>
        <dbReference type="SAM" id="MobiDB-lite"/>
    </source>
</evidence>
<gene>
    <name evidence="2" type="ORF">PCG10_006440</name>
</gene>
<keyword evidence="3" id="KW-1185">Reference proteome</keyword>
<feature type="compositionally biased region" description="Polar residues" evidence="1">
    <location>
        <begin position="33"/>
        <end position="44"/>
    </location>
</feature>
<feature type="region of interest" description="Disordered" evidence="1">
    <location>
        <begin position="1"/>
        <end position="226"/>
    </location>
</feature>
<reference evidence="2" key="1">
    <citation type="submission" date="2020-02" db="EMBL/GenBank/DDBJ databases">
        <authorList>
            <person name="Lichtner F.J."/>
        </authorList>
    </citation>
    <scope>NUCLEOTIDE SEQUENCE</scope>
    <source>
        <strain evidence="2">G10</strain>
    </source>
</reference>
<feature type="compositionally biased region" description="Basic and acidic residues" evidence="1">
    <location>
        <begin position="51"/>
        <end position="62"/>
    </location>
</feature>
<evidence type="ECO:0000313" key="3">
    <source>
        <dbReference type="Proteomes" id="UP000701341"/>
    </source>
</evidence>
<comment type="caution">
    <text evidence="2">The sequence shown here is derived from an EMBL/GenBank/DDBJ whole genome shotgun (WGS) entry which is preliminary data.</text>
</comment>
<feature type="compositionally biased region" description="Basic residues" evidence="1">
    <location>
        <begin position="216"/>
        <end position="226"/>
    </location>
</feature>
<evidence type="ECO:0000313" key="2">
    <source>
        <dbReference type="EMBL" id="KAF7523684.1"/>
    </source>
</evidence>
<feature type="compositionally biased region" description="Acidic residues" evidence="1">
    <location>
        <begin position="148"/>
        <end position="161"/>
    </location>
</feature>
<dbReference type="AlphaFoldDB" id="A0A9P5GHU4"/>
<feature type="compositionally biased region" description="Basic and acidic residues" evidence="1">
    <location>
        <begin position="172"/>
        <end position="185"/>
    </location>
</feature>
<organism evidence="2 3">
    <name type="scientific">Penicillium crustosum</name>
    <name type="common">Blue mold fungus</name>
    <dbReference type="NCBI Taxonomy" id="36656"/>
    <lineage>
        <taxon>Eukaryota</taxon>
        <taxon>Fungi</taxon>
        <taxon>Dikarya</taxon>
        <taxon>Ascomycota</taxon>
        <taxon>Pezizomycotina</taxon>
        <taxon>Eurotiomycetes</taxon>
        <taxon>Eurotiomycetidae</taxon>
        <taxon>Eurotiales</taxon>
        <taxon>Aspergillaceae</taxon>
        <taxon>Penicillium</taxon>
    </lineage>
</organism>